<dbReference type="PATRIC" id="fig|1278073.3.peg.6061"/>
<name>L7UEA5_MYXSD</name>
<gene>
    <name evidence="1" type="ordered locus">MYSTI_05978</name>
</gene>
<dbReference type="Proteomes" id="UP000011131">
    <property type="component" value="Chromosome"/>
</dbReference>
<dbReference type="STRING" id="1278073.MYSTI_05978"/>
<keyword evidence="2" id="KW-1185">Reference proteome</keyword>
<dbReference type="AlphaFoldDB" id="L7UEA5"/>
<reference evidence="1 2" key="1">
    <citation type="journal article" date="2013" name="Genome Announc.">
        <title>Complete genome sequence of Myxococcus stipitatus strain DSM 14675, a fruiting myxobacterium.</title>
        <authorList>
            <person name="Huntley S."/>
            <person name="Kneip S."/>
            <person name="Treuner-Lange A."/>
            <person name="Sogaard-Andersen L."/>
        </authorList>
    </citation>
    <scope>NUCLEOTIDE SEQUENCE [LARGE SCALE GENOMIC DNA]</scope>
    <source>
        <strain evidence="2">DSM 14675 / JCM 12634 / Mx s8</strain>
    </source>
</reference>
<organism evidence="1 2">
    <name type="scientific">Myxococcus stipitatus (strain DSM 14675 / JCM 12634 / Mx s8)</name>
    <dbReference type="NCBI Taxonomy" id="1278073"/>
    <lineage>
        <taxon>Bacteria</taxon>
        <taxon>Pseudomonadati</taxon>
        <taxon>Myxococcota</taxon>
        <taxon>Myxococcia</taxon>
        <taxon>Myxococcales</taxon>
        <taxon>Cystobacterineae</taxon>
        <taxon>Myxococcaceae</taxon>
        <taxon>Myxococcus</taxon>
    </lineage>
</organism>
<evidence type="ECO:0000313" key="1">
    <source>
        <dbReference type="EMBL" id="AGC47251.1"/>
    </source>
</evidence>
<sequence length="272" mass="29420">MAGGSTVRSHVVDGFERWGAKECQSGRSMCCLEIRRGAGRVCGWVKGCRFRNGNDRRLVCGFGRTLDGSPILKTMWTKSLLGALALGVFMAFFPTHAQAEESCSEAQARIQAWVDANADRLPTTLDEVSRFPAEYRRAIQVALAPEQQVSLWKEHIRQYMASHPRMNARQVAALEMVLAALQPQFYTTGASPALQRAQAAVGEAFSPDEARLIVATLGAPEAPGAEGSFAPLCECSQSSQYCGSFACRAYSCRQQASGCGFLGGYRCNGLCG</sequence>
<dbReference type="HOGENOM" id="CLU_089284_0_0_7"/>
<evidence type="ECO:0008006" key="3">
    <source>
        <dbReference type="Google" id="ProtNLM"/>
    </source>
</evidence>
<dbReference type="NCBIfam" id="NF033852">
    <property type="entry name" value="fulvocin_rel"/>
    <property type="match status" value="1"/>
</dbReference>
<dbReference type="EMBL" id="CP004025">
    <property type="protein sequence ID" value="AGC47251.1"/>
    <property type="molecule type" value="Genomic_DNA"/>
</dbReference>
<evidence type="ECO:0000313" key="2">
    <source>
        <dbReference type="Proteomes" id="UP000011131"/>
    </source>
</evidence>
<proteinExistence type="predicted"/>
<dbReference type="KEGG" id="msd:MYSTI_05978"/>
<dbReference type="eggNOG" id="COG3200">
    <property type="taxonomic scope" value="Bacteria"/>
</dbReference>
<protein>
    <recommendedName>
        <fullName evidence="3">Bacteriocin fulvocin C-related protein</fullName>
    </recommendedName>
</protein>
<accession>L7UEA5</accession>